<dbReference type="Proteomes" id="UP000243499">
    <property type="component" value="Chromosome 4"/>
</dbReference>
<name>A0A2T8JBL4_9POAL</name>
<dbReference type="Gramene" id="PVH47316">
    <property type="protein sequence ID" value="PVH47316"/>
    <property type="gene ID" value="PAHAL_4G034600"/>
</dbReference>
<dbReference type="EMBL" id="CM008049">
    <property type="protein sequence ID" value="PVH47316.1"/>
    <property type="molecule type" value="Genomic_DNA"/>
</dbReference>
<gene>
    <name evidence="2" type="ORF">PAHAL_4G034600</name>
</gene>
<proteinExistence type="predicted"/>
<feature type="region of interest" description="Disordered" evidence="1">
    <location>
        <begin position="86"/>
        <end position="118"/>
    </location>
</feature>
<feature type="compositionally biased region" description="Gly residues" evidence="1">
    <location>
        <begin position="101"/>
        <end position="118"/>
    </location>
</feature>
<evidence type="ECO:0000256" key="1">
    <source>
        <dbReference type="SAM" id="MobiDB-lite"/>
    </source>
</evidence>
<reference evidence="2" key="1">
    <citation type="submission" date="2018-04" db="EMBL/GenBank/DDBJ databases">
        <title>WGS assembly of Panicum hallii.</title>
        <authorList>
            <person name="Lovell J."/>
            <person name="Jenkins J."/>
            <person name="Lowry D."/>
            <person name="Mamidi S."/>
            <person name="Sreedasyam A."/>
            <person name="Weng X."/>
            <person name="Barry K."/>
            <person name="Bonette J."/>
            <person name="Campitelli B."/>
            <person name="Daum C."/>
            <person name="Gordon S."/>
            <person name="Gould B."/>
            <person name="Lipzen A."/>
            <person name="Macqueen A."/>
            <person name="Palacio-Mejia J."/>
            <person name="Plott C."/>
            <person name="Shakirov E."/>
            <person name="Shu S."/>
            <person name="Yoshinaga Y."/>
            <person name="Zane M."/>
            <person name="Rokhsar D."/>
            <person name="Grimwood J."/>
            <person name="Schmutz J."/>
            <person name="Juenger T."/>
        </authorList>
    </citation>
    <scope>NUCLEOTIDE SEQUENCE [LARGE SCALE GENOMIC DNA]</scope>
    <source>
        <strain evidence="2">FIL2</strain>
    </source>
</reference>
<accession>A0A2T8JBL4</accession>
<evidence type="ECO:0000313" key="2">
    <source>
        <dbReference type="EMBL" id="PVH47316.1"/>
    </source>
</evidence>
<dbReference type="AlphaFoldDB" id="A0A2T8JBL4"/>
<organism evidence="2">
    <name type="scientific">Panicum hallii</name>
    <dbReference type="NCBI Taxonomy" id="206008"/>
    <lineage>
        <taxon>Eukaryota</taxon>
        <taxon>Viridiplantae</taxon>
        <taxon>Streptophyta</taxon>
        <taxon>Embryophyta</taxon>
        <taxon>Tracheophyta</taxon>
        <taxon>Spermatophyta</taxon>
        <taxon>Magnoliopsida</taxon>
        <taxon>Liliopsida</taxon>
        <taxon>Poales</taxon>
        <taxon>Poaceae</taxon>
        <taxon>PACMAD clade</taxon>
        <taxon>Panicoideae</taxon>
        <taxon>Panicodae</taxon>
        <taxon>Paniceae</taxon>
        <taxon>Panicinae</taxon>
        <taxon>Panicum</taxon>
        <taxon>Panicum sect. Panicum</taxon>
    </lineage>
</organism>
<sequence>MRRRQVQIERQGRAGGGRVVAAGVFAEDGRRGSAVAAAVLLVLLLRRGGAARQGGGGGAGRAVAPRLYGAAVAGRGRCCRRSRLRCGGGGGRPAVPRRGGRGAGEVGAGGGPAEGSGGGVVGARGGLGGVEGAEPDRGLLSRVPDLGGVAPRRPPPHAAVPDLRRRRRLRLRRLRPAHRGRRGRGAGGWGGGGERTRGSARVWPVVYFLPYPCSGLLPLRAPCPWSPWFFWSFLRSLASVSPPSRSRPSPPPPLHHPPPPRRAPACAPCPLGGGPWPCARALWRGCPTARPRWLAVIIF</sequence>
<protein>
    <submittedName>
        <fullName evidence="2">Uncharacterized protein</fullName>
    </submittedName>
</protein>